<evidence type="ECO:0000313" key="2">
    <source>
        <dbReference type="EMBL" id="KAJ3514307.1"/>
    </source>
</evidence>
<keyword evidence="3" id="KW-1185">Reference proteome</keyword>
<organism evidence="2 3">
    <name type="scientific">Agrocybe chaxingu</name>
    <dbReference type="NCBI Taxonomy" id="84603"/>
    <lineage>
        <taxon>Eukaryota</taxon>
        <taxon>Fungi</taxon>
        <taxon>Dikarya</taxon>
        <taxon>Basidiomycota</taxon>
        <taxon>Agaricomycotina</taxon>
        <taxon>Agaricomycetes</taxon>
        <taxon>Agaricomycetidae</taxon>
        <taxon>Agaricales</taxon>
        <taxon>Agaricineae</taxon>
        <taxon>Strophariaceae</taxon>
        <taxon>Agrocybe</taxon>
    </lineage>
</organism>
<dbReference type="Proteomes" id="UP001148786">
    <property type="component" value="Unassembled WGS sequence"/>
</dbReference>
<dbReference type="EMBL" id="JANKHO010000151">
    <property type="protein sequence ID" value="KAJ3514307.1"/>
    <property type="molecule type" value="Genomic_DNA"/>
</dbReference>
<protein>
    <submittedName>
        <fullName evidence="2">Uncharacterized protein</fullName>
    </submittedName>
</protein>
<feature type="compositionally biased region" description="Basic and acidic residues" evidence="1">
    <location>
        <begin position="64"/>
        <end position="79"/>
    </location>
</feature>
<evidence type="ECO:0000313" key="3">
    <source>
        <dbReference type="Proteomes" id="UP001148786"/>
    </source>
</evidence>
<feature type="region of interest" description="Disordered" evidence="1">
    <location>
        <begin position="47"/>
        <end position="79"/>
    </location>
</feature>
<accession>A0A9W8K4D1</accession>
<reference evidence="2" key="1">
    <citation type="submission" date="2022-07" db="EMBL/GenBank/DDBJ databases">
        <title>Genome Sequence of Agrocybe chaxingu.</title>
        <authorList>
            <person name="Buettner E."/>
        </authorList>
    </citation>
    <scope>NUCLEOTIDE SEQUENCE</scope>
    <source>
        <strain evidence="2">MP-N11</strain>
    </source>
</reference>
<sequence length="79" mass="8159">MSPPSTSHATSSTDADGATKTFLLVTMFQGPNSQVNDLVAALQALVQSQGGSHGTSGQGTSHTSKSDMTARRDKANHKD</sequence>
<name>A0A9W8K4D1_9AGAR</name>
<gene>
    <name evidence="2" type="ORF">NLJ89_g2454</name>
</gene>
<comment type="caution">
    <text evidence="2">The sequence shown here is derived from an EMBL/GenBank/DDBJ whole genome shotgun (WGS) entry which is preliminary data.</text>
</comment>
<proteinExistence type="predicted"/>
<evidence type="ECO:0000256" key="1">
    <source>
        <dbReference type="SAM" id="MobiDB-lite"/>
    </source>
</evidence>
<dbReference type="AlphaFoldDB" id="A0A9W8K4D1"/>